<dbReference type="Pfam" id="PF13531">
    <property type="entry name" value="SBP_bac_11"/>
    <property type="match status" value="1"/>
</dbReference>
<dbReference type="GO" id="GO:0015689">
    <property type="term" value="P:molybdate ion transport"/>
    <property type="evidence" value="ECO:0007669"/>
    <property type="project" value="TreeGrafter"/>
</dbReference>
<name>A0A6V8LWQ2_9BACT</name>
<gene>
    <name evidence="2" type="primary">modA_3</name>
    <name evidence="2" type="ORF">NNJEOMEG_02545</name>
</gene>
<dbReference type="PANTHER" id="PTHR30632">
    <property type="entry name" value="MOLYBDATE-BINDING PERIPLASMIC PROTEIN"/>
    <property type="match status" value="1"/>
</dbReference>
<dbReference type="RefSeq" id="WP_173085013.1">
    <property type="nucleotide sequence ID" value="NZ_BLTE01000011.1"/>
</dbReference>
<reference evidence="2 3" key="2">
    <citation type="submission" date="2020-05" db="EMBL/GenBank/DDBJ databases">
        <title>Draft genome sequence of Desulfovibrio sp. strainFSS-1.</title>
        <authorList>
            <person name="Shimoshige H."/>
            <person name="Kobayashi H."/>
            <person name="Maekawa T."/>
        </authorList>
    </citation>
    <scope>NUCLEOTIDE SEQUENCE [LARGE SCALE GENOMIC DNA]</scope>
    <source>
        <strain evidence="2 3">SIID29052-01</strain>
    </source>
</reference>
<feature type="chain" id="PRO_5028916718" evidence="1">
    <location>
        <begin position="22"/>
        <end position="275"/>
    </location>
</feature>
<feature type="signal peptide" evidence="1">
    <location>
        <begin position="1"/>
        <end position="21"/>
    </location>
</feature>
<evidence type="ECO:0000256" key="1">
    <source>
        <dbReference type="SAM" id="SignalP"/>
    </source>
</evidence>
<dbReference type="Proteomes" id="UP000494245">
    <property type="component" value="Unassembled WGS sequence"/>
</dbReference>
<dbReference type="Gene3D" id="3.40.190.10">
    <property type="entry name" value="Periplasmic binding protein-like II"/>
    <property type="match status" value="2"/>
</dbReference>
<dbReference type="SUPFAM" id="SSF53850">
    <property type="entry name" value="Periplasmic binding protein-like II"/>
    <property type="match status" value="1"/>
</dbReference>
<reference evidence="2 3" key="1">
    <citation type="submission" date="2020-04" db="EMBL/GenBank/DDBJ databases">
        <authorList>
            <consortium name="Desulfovibrio sp. FSS-1 genome sequencing consortium"/>
            <person name="Shimoshige H."/>
            <person name="Kobayashi H."/>
            <person name="Maekawa T."/>
        </authorList>
    </citation>
    <scope>NUCLEOTIDE SEQUENCE [LARGE SCALE GENOMIC DNA]</scope>
    <source>
        <strain evidence="2 3">SIID29052-01</strain>
    </source>
</reference>
<dbReference type="PANTHER" id="PTHR30632:SF0">
    <property type="entry name" value="SULFATE-BINDING PROTEIN"/>
    <property type="match status" value="1"/>
</dbReference>
<keyword evidence="1" id="KW-0732">Signal</keyword>
<evidence type="ECO:0000313" key="2">
    <source>
        <dbReference type="EMBL" id="GFK94698.1"/>
    </source>
</evidence>
<sequence>MKKSLFLVAACLALLAGPALAQTPASQPPGDQGLSVFHAGSLAKPMADLAKAFTAETGVPVTLTGSGSGSLRQRIEAGERPGVFASADMGNPEALAAKGLASRPAPFARNVVCALAKKSVGLTRDNLLDKLMDPAVKVGTSTPVLDPGGDYAWIVFDKAEALKKGAAQALKAKAIKLVGDPALPMPPKDYPRGQIAWHLEEGRADVFLVYLTTSRLALAELPGLEIVELPESLAVGALYGVSLVEGHTPRAKAFTDYLLGPKGQAVLEGYGFRRP</sequence>
<protein>
    <submittedName>
        <fullName evidence="2">Molybdate-binding periplasmic protein</fullName>
    </submittedName>
</protein>
<proteinExistence type="predicted"/>
<comment type="caution">
    <text evidence="2">The sequence shown here is derived from an EMBL/GenBank/DDBJ whole genome shotgun (WGS) entry which is preliminary data.</text>
</comment>
<organism evidence="2 3">
    <name type="scientific">Fundidesulfovibrio magnetotacticus</name>
    <dbReference type="NCBI Taxonomy" id="2730080"/>
    <lineage>
        <taxon>Bacteria</taxon>
        <taxon>Pseudomonadati</taxon>
        <taxon>Thermodesulfobacteriota</taxon>
        <taxon>Desulfovibrionia</taxon>
        <taxon>Desulfovibrionales</taxon>
        <taxon>Desulfovibrionaceae</taxon>
        <taxon>Fundidesulfovibrio</taxon>
    </lineage>
</organism>
<dbReference type="InterPro" id="IPR050682">
    <property type="entry name" value="ModA/WtpA"/>
</dbReference>
<dbReference type="AlphaFoldDB" id="A0A6V8LWQ2"/>
<keyword evidence="3" id="KW-1185">Reference proteome</keyword>
<evidence type="ECO:0000313" key="3">
    <source>
        <dbReference type="Proteomes" id="UP000494245"/>
    </source>
</evidence>
<accession>A0A6V8LWQ2</accession>
<dbReference type="GO" id="GO:0030973">
    <property type="term" value="F:molybdate ion binding"/>
    <property type="evidence" value="ECO:0007669"/>
    <property type="project" value="TreeGrafter"/>
</dbReference>
<dbReference type="EMBL" id="BLTE01000011">
    <property type="protein sequence ID" value="GFK94698.1"/>
    <property type="molecule type" value="Genomic_DNA"/>
</dbReference>